<sequence>MASKRKSEPVKKTAAKRGKKKTEDSFDSDLSDDYDDAPAGNGNGNASTLMTFDERAVLPKLPAELLASRDREPGKLLIAGMVTWDLVGKKSDTKGGIKIRPNLYYFNRFTDEKYRLAVSGCSSAHSVLITMDRKALTFGRNNLSQLGQPELKTYEKPTLVPGLEGFDIIDAACGRNHTLFLTDTGLVYACGDNKSGQCGVGNTTATITKATRINYNGPPIIKVGCGAEFSVILDIKGNLHTFGLPEYGQLGHNTDGRYFITSSKMSFHFETSPKRVPLFIEKAKDGHITPVDDVQIVDFACGNNHTVAIDSKKRCFSFGFGGVGRLGHAEQKDEMVPRLIKFFDSVNRGVKRVFCGSSFTLAIPDAGQLFLFGQNKKTGEANMYPKPVQDLAGWNITDIGCGYTSTVISADDSLIAWGSSPTYGTQNFIYIIIKLLPYFYHHYILFTITTTILLHYYSPIALILFKLLPCFYYYI</sequence>
<dbReference type="GO" id="GO:0031267">
    <property type="term" value="F:small GTPase binding"/>
    <property type="evidence" value="ECO:0007669"/>
    <property type="project" value="TreeGrafter"/>
</dbReference>
<keyword evidence="4" id="KW-0812">Transmembrane</keyword>
<feature type="domain" description="RCC1-like" evidence="5">
    <location>
        <begin position="120"/>
        <end position="422"/>
    </location>
</feature>
<evidence type="ECO:0000256" key="2">
    <source>
        <dbReference type="PROSITE-ProRule" id="PRU00235"/>
    </source>
</evidence>
<dbReference type="PROSITE" id="PS50012">
    <property type="entry name" value="RCC1_3"/>
    <property type="match status" value="5"/>
</dbReference>
<feature type="compositionally biased region" description="Basic and acidic residues" evidence="3">
    <location>
        <begin position="1"/>
        <end position="11"/>
    </location>
</feature>
<proteinExistence type="predicted"/>
<keyword evidence="4" id="KW-1133">Transmembrane helix</keyword>
<dbReference type="InterPro" id="IPR000408">
    <property type="entry name" value="Reg_chr_condens"/>
</dbReference>
<feature type="region of interest" description="Disordered" evidence="3">
    <location>
        <begin position="1"/>
        <end position="48"/>
    </location>
</feature>
<keyword evidence="4" id="KW-0472">Membrane</keyword>
<feature type="repeat" description="RCC1" evidence="2">
    <location>
        <begin position="237"/>
        <end position="312"/>
    </location>
</feature>
<feature type="repeat" description="RCC1" evidence="2">
    <location>
        <begin position="313"/>
        <end position="366"/>
    </location>
</feature>
<dbReference type="PANTHER" id="PTHR46207:SF1">
    <property type="entry name" value="PROTEIN RCC2"/>
    <property type="match status" value="1"/>
</dbReference>
<dbReference type="PANTHER" id="PTHR46207">
    <property type="entry name" value="PROTEIN RCC2"/>
    <property type="match status" value="1"/>
</dbReference>
<dbReference type="PRINTS" id="PR00633">
    <property type="entry name" value="RCCNDNSATION"/>
</dbReference>
<keyword evidence="1" id="KW-0677">Repeat</keyword>
<reference evidence="6" key="1">
    <citation type="submission" date="2021-03" db="EMBL/GenBank/DDBJ databases">
        <title>Chromosome level genome of the anhydrobiotic midge Polypedilum vanderplanki.</title>
        <authorList>
            <person name="Yoshida Y."/>
            <person name="Kikawada T."/>
            <person name="Gusev O."/>
        </authorList>
    </citation>
    <scope>NUCLEOTIDE SEQUENCE</scope>
    <source>
        <strain evidence="6">NIAS01</strain>
        <tissue evidence="6">Whole body or cell culture</tissue>
    </source>
</reference>
<protein>
    <recommendedName>
        <fullName evidence="5">RCC1-like domain-containing protein</fullName>
    </recommendedName>
</protein>
<dbReference type="InterPro" id="IPR028641">
    <property type="entry name" value="RCC2"/>
</dbReference>
<feature type="repeat" description="RCC1" evidence="2">
    <location>
        <begin position="133"/>
        <end position="184"/>
    </location>
</feature>
<dbReference type="InterPro" id="IPR009091">
    <property type="entry name" value="RCC1/BLIP-II"/>
</dbReference>
<evidence type="ECO:0000256" key="4">
    <source>
        <dbReference type="SAM" id="Phobius"/>
    </source>
</evidence>
<keyword evidence="7" id="KW-1185">Reference proteome</keyword>
<evidence type="ECO:0000313" key="7">
    <source>
        <dbReference type="Proteomes" id="UP001107558"/>
    </source>
</evidence>
<dbReference type="EMBL" id="JADBJN010000002">
    <property type="protein sequence ID" value="KAG5674847.1"/>
    <property type="molecule type" value="Genomic_DNA"/>
</dbReference>
<gene>
    <name evidence="6" type="ORF">PVAND_004792</name>
</gene>
<dbReference type="Gene3D" id="2.130.10.30">
    <property type="entry name" value="Regulator of chromosome condensation 1/beta-lactamase-inhibitor protein II"/>
    <property type="match status" value="2"/>
</dbReference>
<dbReference type="PROSITE" id="PS00626">
    <property type="entry name" value="RCC1_2"/>
    <property type="match status" value="2"/>
</dbReference>
<dbReference type="InterPro" id="IPR058923">
    <property type="entry name" value="RCC1-like_dom"/>
</dbReference>
<evidence type="ECO:0000256" key="3">
    <source>
        <dbReference type="SAM" id="MobiDB-lite"/>
    </source>
</evidence>
<dbReference type="SUPFAM" id="SSF50985">
    <property type="entry name" value="RCC1/BLIP-II"/>
    <property type="match status" value="1"/>
</dbReference>
<accession>A0A9J6BYA9</accession>
<evidence type="ECO:0000256" key="1">
    <source>
        <dbReference type="ARBA" id="ARBA00022737"/>
    </source>
</evidence>
<dbReference type="Pfam" id="PF25390">
    <property type="entry name" value="WD40_RLD"/>
    <property type="match status" value="1"/>
</dbReference>
<evidence type="ECO:0000313" key="6">
    <source>
        <dbReference type="EMBL" id="KAG5674847.1"/>
    </source>
</evidence>
<feature type="repeat" description="RCC1" evidence="2">
    <location>
        <begin position="185"/>
        <end position="236"/>
    </location>
</feature>
<dbReference type="AlphaFoldDB" id="A0A9J6BYA9"/>
<organism evidence="6 7">
    <name type="scientific">Polypedilum vanderplanki</name>
    <name type="common">Sleeping chironomid midge</name>
    <dbReference type="NCBI Taxonomy" id="319348"/>
    <lineage>
        <taxon>Eukaryota</taxon>
        <taxon>Metazoa</taxon>
        <taxon>Ecdysozoa</taxon>
        <taxon>Arthropoda</taxon>
        <taxon>Hexapoda</taxon>
        <taxon>Insecta</taxon>
        <taxon>Pterygota</taxon>
        <taxon>Neoptera</taxon>
        <taxon>Endopterygota</taxon>
        <taxon>Diptera</taxon>
        <taxon>Nematocera</taxon>
        <taxon>Chironomoidea</taxon>
        <taxon>Chironomidae</taxon>
        <taxon>Chironominae</taxon>
        <taxon>Polypedilum</taxon>
        <taxon>Polypedilum</taxon>
    </lineage>
</organism>
<evidence type="ECO:0000259" key="5">
    <source>
        <dbReference type="Pfam" id="PF25390"/>
    </source>
</evidence>
<feature type="compositionally biased region" description="Acidic residues" evidence="3">
    <location>
        <begin position="25"/>
        <end position="36"/>
    </location>
</feature>
<feature type="repeat" description="RCC1" evidence="2">
    <location>
        <begin position="367"/>
        <end position="412"/>
    </location>
</feature>
<name>A0A9J6BYA9_POLVA</name>
<dbReference type="Proteomes" id="UP001107558">
    <property type="component" value="Chromosome 2"/>
</dbReference>
<feature type="transmembrane region" description="Helical" evidence="4">
    <location>
        <begin position="453"/>
        <end position="474"/>
    </location>
</feature>
<comment type="caution">
    <text evidence="6">The sequence shown here is derived from an EMBL/GenBank/DDBJ whole genome shotgun (WGS) entry which is preliminary data.</text>
</comment>
<dbReference type="OrthoDB" id="297375at2759"/>
<dbReference type="GO" id="GO:0016020">
    <property type="term" value="C:membrane"/>
    <property type="evidence" value="ECO:0007669"/>
    <property type="project" value="TreeGrafter"/>
</dbReference>